<comment type="caution">
    <text evidence="4">The sequence shown here is derived from an EMBL/GenBank/DDBJ whole genome shotgun (WGS) entry which is preliminary data.</text>
</comment>
<protein>
    <submittedName>
        <fullName evidence="4">Acyltransferase family protein</fullName>
    </submittedName>
</protein>
<sequence length="392" mass="44469">MTALTIPLHATGTRRIPLWDNARFLCVTLVVIGHGVQRLTIDSNNALIVYLVIYAFHMPAFAIISGYFSKASPPTSRRMKKVLTDILLPYVIMEAIWSLVQFLVEGKPSFNPSKPSWTLWFLLALGIFRLVLPYLVLFRWPFLLAIVLSVGAGYFDNIDSTFSLSRAIGILPFFVLGWKARQWGVIEKWRNLGARIWWLRAAALAVFGGWLAVVGLNILLWRRIDLRFWFFYDYSYSGLGADEWWAGFVRLAVMVLAVILSAAFFALVPRRTTWMTRFGQATMYIYLLHSFLLYPLRESGVLRGDHSSASWLVFMILACFAISILLASPLVRRIFHPLIEPKPGWLFIPLEDEIRGPSHTDPTGSRRAVQGRVASTTTEDGSLPRVSPRVDA</sequence>
<feature type="domain" description="Acyltransferase 3" evidence="3">
    <location>
        <begin position="19"/>
        <end position="327"/>
    </location>
</feature>
<keyword evidence="4" id="KW-0012">Acyltransferase</keyword>
<name>A0ABP7FW17_9MICO</name>
<dbReference type="PANTHER" id="PTHR37312">
    <property type="entry name" value="MEMBRANE-BOUND ACYLTRANSFERASE YKRP-RELATED"/>
    <property type="match status" value="1"/>
</dbReference>
<feature type="transmembrane region" description="Helical" evidence="2">
    <location>
        <begin position="201"/>
        <end position="224"/>
    </location>
</feature>
<keyword evidence="5" id="KW-1185">Reference proteome</keyword>
<evidence type="ECO:0000313" key="4">
    <source>
        <dbReference type="EMBL" id="GAA3747984.1"/>
    </source>
</evidence>
<organism evidence="4 5">
    <name type="scientific">Leifsonella bigeumensis</name>
    <dbReference type="NCBI Taxonomy" id="433643"/>
    <lineage>
        <taxon>Bacteria</taxon>
        <taxon>Bacillati</taxon>
        <taxon>Actinomycetota</taxon>
        <taxon>Actinomycetes</taxon>
        <taxon>Micrococcales</taxon>
        <taxon>Microbacteriaceae</taxon>
        <taxon>Leifsonella</taxon>
    </lineage>
</organism>
<feature type="transmembrane region" description="Helical" evidence="2">
    <location>
        <begin position="278"/>
        <end position="296"/>
    </location>
</feature>
<proteinExistence type="predicted"/>
<feature type="region of interest" description="Disordered" evidence="1">
    <location>
        <begin position="357"/>
        <end position="392"/>
    </location>
</feature>
<dbReference type="InterPro" id="IPR002656">
    <property type="entry name" value="Acyl_transf_3_dom"/>
</dbReference>
<evidence type="ECO:0000256" key="1">
    <source>
        <dbReference type="SAM" id="MobiDB-lite"/>
    </source>
</evidence>
<reference evidence="5" key="1">
    <citation type="journal article" date="2019" name="Int. J. Syst. Evol. Microbiol.">
        <title>The Global Catalogue of Microorganisms (GCM) 10K type strain sequencing project: providing services to taxonomists for standard genome sequencing and annotation.</title>
        <authorList>
            <consortium name="The Broad Institute Genomics Platform"/>
            <consortium name="The Broad Institute Genome Sequencing Center for Infectious Disease"/>
            <person name="Wu L."/>
            <person name="Ma J."/>
        </authorList>
    </citation>
    <scope>NUCLEOTIDE SEQUENCE [LARGE SCALE GENOMIC DNA]</scope>
    <source>
        <strain evidence="5">JCM 16949</strain>
    </source>
</reference>
<dbReference type="RefSeq" id="WP_344757032.1">
    <property type="nucleotide sequence ID" value="NZ_BAABAE010000003.1"/>
</dbReference>
<dbReference type="Pfam" id="PF01757">
    <property type="entry name" value="Acyl_transf_3"/>
    <property type="match status" value="1"/>
</dbReference>
<evidence type="ECO:0000256" key="2">
    <source>
        <dbReference type="SAM" id="Phobius"/>
    </source>
</evidence>
<feature type="transmembrane region" description="Helical" evidence="2">
    <location>
        <begin position="244"/>
        <end position="266"/>
    </location>
</feature>
<dbReference type="InterPro" id="IPR052734">
    <property type="entry name" value="Nod_factor_acetyltransferase"/>
</dbReference>
<feature type="transmembrane region" description="Helical" evidence="2">
    <location>
        <begin position="82"/>
        <end position="104"/>
    </location>
</feature>
<evidence type="ECO:0000313" key="5">
    <source>
        <dbReference type="Proteomes" id="UP001501004"/>
    </source>
</evidence>
<accession>A0ABP7FW17</accession>
<evidence type="ECO:0000259" key="3">
    <source>
        <dbReference type="Pfam" id="PF01757"/>
    </source>
</evidence>
<dbReference type="Proteomes" id="UP001501004">
    <property type="component" value="Unassembled WGS sequence"/>
</dbReference>
<keyword evidence="2" id="KW-1133">Transmembrane helix</keyword>
<feature type="transmembrane region" description="Helical" evidence="2">
    <location>
        <begin position="308"/>
        <end position="327"/>
    </location>
</feature>
<dbReference type="PANTHER" id="PTHR37312:SF1">
    <property type="entry name" value="MEMBRANE-BOUND ACYLTRANSFERASE YKRP-RELATED"/>
    <property type="match status" value="1"/>
</dbReference>
<keyword evidence="2" id="KW-0812">Transmembrane</keyword>
<feature type="transmembrane region" description="Helical" evidence="2">
    <location>
        <begin position="116"/>
        <end position="132"/>
    </location>
</feature>
<feature type="transmembrane region" description="Helical" evidence="2">
    <location>
        <begin position="47"/>
        <end position="70"/>
    </location>
</feature>
<keyword evidence="2" id="KW-0472">Membrane</keyword>
<keyword evidence="4" id="KW-0808">Transferase</keyword>
<dbReference type="GO" id="GO:0016746">
    <property type="term" value="F:acyltransferase activity"/>
    <property type="evidence" value="ECO:0007669"/>
    <property type="project" value="UniProtKB-KW"/>
</dbReference>
<dbReference type="EMBL" id="BAABAE010000003">
    <property type="protein sequence ID" value="GAA3747984.1"/>
    <property type="molecule type" value="Genomic_DNA"/>
</dbReference>
<gene>
    <name evidence="4" type="ORF">GCM10022239_24320</name>
</gene>